<keyword evidence="1" id="KW-0175">Coiled coil</keyword>
<evidence type="ECO:0000256" key="1">
    <source>
        <dbReference type="SAM" id="Coils"/>
    </source>
</evidence>
<evidence type="ECO:0000256" key="2">
    <source>
        <dbReference type="SAM" id="MobiDB-lite"/>
    </source>
</evidence>
<evidence type="ECO:0000313" key="4">
    <source>
        <dbReference type="Proteomes" id="UP000005408"/>
    </source>
</evidence>
<dbReference type="PANTHER" id="PTHR33845:SF1">
    <property type="entry name" value="C2H2-TYPE DOMAIN-CONTAINING PROTEIN"/>
    <property type="match status" value="1"/>
</dbReference>
<dbReference type="Proteomes" id="UP000005408">
    <property type="component" value="Unassembled WGS sequence"/>
</dbReference>
<dbReference type="AlphaFoldDB" id="A0A8W8JLP5"/>
<reference evidence="3" key="1">
    <citation type="submission" date="2022-08" db="UniProtKB">
        <authorList>
            <consortium name="EnsemblMetazoa"/>
        </authorList>
    </citation>
    <scope>IDENTIFICATION</scope>
    <source>
        <strain evidence="3">05x7-T-G4-1.051#20</strain>
    </source>
</reference>
<name>A0A8W8JLP5_MAGGI</name>
<feature type="region of interest" description="Disordered" evidence="2">
    <location>
        <begin position="147"/>
        <end position="191"/>
    </location>
</feature>
<organism evidence="3 4">
    <name type="scientific">Magallana gigas</name>
    <name type="common">Pacific oyster</name>
    <name type="synonym">Crassostrea gigas</name>
    <dbReference type="NCBI Taxonomy" id="29159"/>
    <lineage>
        <taxon>Eukaryota</taxon>
        <taxon>Metazoa</taxon>
        <taxon>Spiralia</taxon>
        <taxon>Lophotrochozoa</taxon>
        <taxon>Mollusca</taxon>
        <taxon>Bivalvia</taxon>
        <taxon>Autobranchia</taxon>
        <taxon>Pteriomorphia</taxon>
        <taxon>Ostreida</taxon>
        <taxon>Ostreoidea</taxon>
        <taxon>Ostreidae</taxon>
        <taxon>Magallana</taxon>
    </lineage>
</organism>
<accession>A0A8W8JLP5</accession>
<proteinExistence type="predicted"/>
<dbReference type="PANTHER" id="PTHR33845">
    <property type="entry name" value="C2H2-TYPE DOMAIN-CONTAINING PROTEIN"/>
    <property type="match status" value="1"/>
</dbReference>
<feature type="compositionally biased region" description="Basic and acidic residues" evidence="2">
    <location>
        <begin position="168"/>
        <end position="181"/>
    </location>
</feature>
<feature type="coiled-coil region" evidence="1">
    <location>
        <begin position="587"/>
        <end position="614"/>
    </location>
</feature>
<feature type="compositionally biased region" description="Basic and acidic residues" evidence="2">
    <location>
        <begin position="147"/>
        <end position="160"/>
    </location>
</feature>
<dbReference type="EnsemblMetazoa" id="G20025.1">
    <property type="protein sequence ID" value="G20025.1:cds"/>
    <property type="gene ID" value="G20025"/>
</dbReference>
<keyword evidence="4" id="KW-1185">Reference proteome</keyword>
<sequence>MQCSFVGRCELDCSEEIQHLVNFSSDHVCIILSEVGLKPCVAFAKYNNYQICTSHFNFYLKSNTKRSRRKLCQIPSLLSSHPHIDNTREDGLRSLPIRTHIKSASRGLKESDIIHLISHAGITLPVNTPCCTMCLKKIREEHENEEDHYMECSTSDKDKQLQQATSTETERSYLSEAREPHSTSVTEDTISTQTSCENTESTCSLSQTSCESSMECLSQNSNQSFTFSHDIQHLNEYLKIIGEREFSDDVRYQWDSYSKSAKSYYTKRFRNILTKLITIIFPKNVEEVVKNLLVSEENQKMTPSIIPEGTFGPLVHAYQTSETWHHRRQILSFLAQTLSFKEAKSLLPNITESKYYAAKNHAKNVGPGLPVGTTSTRKRMDPVKLDSFLDFITSPHVIRDLPYGERKIKLSDGTVYEMPNVIRCMGSSDVIQQYKAYCSENNISPLGDSTMYRILSECGAQIRTSLEGIDYFIAEGGRAFRTILEALEELLKFQVLNQQEKKDFSALFLQCKQYLCADFKVHISPDSTVADHCQIFALSDPLHPEFAVTCQHHHDLVCVTCEQMKDAISSLMKTIQCSCNHGLTDSLRDLQFKLQNATQSITNLKRHLIRCRNQDAAKSDLFDTMQHNEVLLICDWSMKYLPRKYREDQSDWFGKRGLPWHITMAFHKTETCIESLGFVHIFQSQVSQDSITTAAIIINVMENIQSIDASISSFHVWSDNAGCYKSTEMMTLLKSHGLVRSFNFCEAQNGKGPCDRTGATLKSAIRRFVNQGHDVLTAHSMKEAIEKTAKNVKYRVSVSEVASQKTSFKPIPAISSYSNFVFEEEGIRVWKAYGIGTGLLIPNTAIGIPSMEHLPWTILEQPEDIGFHMIKVNTTTETEKTFHCPNEGCVLAFGSSEDLSNHLLFEKCNLELELSSSSIADLTKRKYVTKISHSENLNLKLCLTEDTETQAADSELNNGWALKDERRSRRFNENQRDFLVQKFNVGLQTGKKEDPFILSESMMYERRADGTRRFSYDEILSMQQITSFFSRMSKKNKMAEAENWEAKKETEISKIRANIIDE</sequence>
<evidence type="ECO:0000313" key="3">
    <source>
        <dbReference type="EnsemblMetazoa" id="G20025.1:cds"/>
    </source>
</evidence>
<feature type="compositionally biased region" description="Polar residues" evidence="2">
    <location>
        <begin position="182"/>
        <end position="191"/>
    </location>
</feature>
<protein>
    <submittedName>
        <fullName evidence="3">Uncharacterized protein</fullName>
    </submittedName>
</protein>